<gene>
    <name evidence="2" type="ORF">H4075_00145</name>
</gene>
<reference evidence="3" key="1">
    <citation type="submission" date="2020-08" db="EMBL/GenBank/DDBJ databases">
        <title>Lacibacter sp. S13-6-6 genome sequencing.</title>
        <authorList>
            <person name="Jin L."/>
        </authorList>
    </citation>
    <scope>NUCLEOTIDE SEQUENCE [LARGE SCALE GENOMIC DNA]</scope>
    <source>
        <strain evidence="3">S13-6-6</strain>
    </source>
</reference>
<evidence type="ECO:0000256" key="1">
    <source>
        <dbReference type="SAM" id="SignalP"/>
    </source>
</evidence>
<evidence type="ECO:0000313" key="3">
    <source>
        <dbReference type="Proteomes" id="UP000515344"/>
    </source>
</evidence>
<dbReference type="Proteomes" id="UP000515344">
    <property type="component" value="Chromosome"/>
</dbReference>
<organism evidence="2 3">
    <name type="scientific">Lacibacter sediminis</name>
    <dbReference type="NCBI Taxonomy" id="2760713"/>
    <lineage>
        <taxon>Bacteria</taxon>
        <taxon>Pseudomonadati</taxon>
        <taxon>Bacteroidota</taxon>
        <taxon>Chitinophagia</taxon>
        <taxon>Chitinophagales</taxon>
        <taxon>Chitinophagaceae</taxon>
        <taxon>Lacibacter</taxon>
    </lineage>
</organism>
<keyword evidence="1" id="KW-0732">Signal</keyword>
<evidence type="ECO:0000313" key="2">
    <source>
        <dbReference type="EMBL" id="QNA44642.1"/>
    </source>
</evidence>
<feature type="signal peptide" evidence="1">
    <location>
        <begin position="1"/>
        <end position="18"/>
    </location>
</feature>
<dbReference type="AlphaFoldDB" id="A0A7G5XGN9"/>
<proteinExistence type="predicted"/>
<dbReference type="EMBL" id="CP060007">
    <property type="protein sequence ID" value="QNA44642.1"/>
    <property type="molecule type" value="Genomic_DNA"/>
</dbReference>
<name>A0A7G5XGN9_9BACT</name>
<keyword evidence="3" id="KW-1185">Reference proteome</keyword>
<dbReference type="KEGG" id="lacs:H4075_00145"/>
<sequence length="293" mass="32559">MKFVLALVLLCSTLFSSAQTIAGLWRGRFTSNHPLQMNMEYKYELLLFQEGNKITGYSYSTVVNGEFYAVCEIAGNLFEGYMVITETKTLYQNPPGSEGVLQSHILFLNGDTKEVSGEWKQSNKRKTQLFEESGKTFLKKEDDPSKSGLIKVLEQKNAVQVEKPTAPKQEQILNKDSVRLASRTVEIVKSIETEADSVLIELYDDGLIDGDSVSVFNNNSVLLNRIGLSDKGIKQTIAVPETNEGLLLTLFAENEGTIPPNTGVLVVKTEGLVYEIRFKSDSKKSAAVRITKK</sequence>
<dbReference type="RefSeq" id="WP_182803006.1">
    <property type="nucleotide sequence ID" value="NZ_CP060007.1"/>
</dbReference>
<protein>
    <submittedName>
        <fullName evidence="2">Uncharacterized protein</fullName>
    </submittedName>
</protein>
<accession>A0A7G5XGN9</accession>
<feature type="chain" id="PRO_5028984547" evidence="1">
    <location>
        <begin position="19"/>
        <end position="293"/>
    </location>
</feature>